<dbReference type="KEGG" id="slom:PXH66_13870"/>
<dbReference type="InterPro" id="IPR005565">
    <property type="entry name" value="Hemolysn_activator_HlyB_C"/>
</dbReference>
<dbReference type="EMBL" id="CP119075">
    <property type="protein sequence ID" value="WED63422.1"/>
    <property type="molecule type" value="Genomic_DNA"/>
</dbReference>
<dbReference type="Gene3D" id="3.10.20.310">
    <property type="entry name" value="membrane protein fhac"/>
    <property type="match status" value="1"/>
</dbReference>
<dbReference type="GO" id="GO:0008320">
    <property type="term" value="F:protein transmembrane transporter activity"/>
    <property type="evidence" value="ECO:0007669"/>
    <property type="project" value="TreeGrafter"/>
</dbReference>
<dbReference type="Gene3D" id="2.40.160.50">
    <property type="entry name" value="membrane protein fhac: a member of the omp85/tpsb transporter family"/>
    <property type="match status" value="1"/>
</dbReference>
<dbReference type="Proteomes" id="UP001218638">
    <property type="component" value="Chromosome"/>
</dbReference>
<organism evidence="7 8">
    <name type="scientific">Synoicihabitans lomoniglobus</name>
    <dbReference type="NCBI Taxonomy" id="2909285"/>
    <lineage>
        <taxon>Bacteria</taxon>
        <taxon>Pseudomonadati</taxon>
        <taxon>Verrucomicrobiota</taxon>
        <taxon>Opitutia</taxon>
        <taxon>Opitutales</taxon>
        <taxon>Opitutaceae</taxon>
        <taxon>Synoicihabitans</taxon>
    </lineage>
</organism>
<dbReference type="InterPro" id="IPR051544">
    <property type="entry name" value="TPS_OM_transporter"/>
</dbReference>
<gene>
    <name evidence="7" type="ORF">PXH66_13870</name>
</gene>
<keyword evidence="1" id="KW-0472">Membrane</keyword>
<evidence type="ECO:0000256" key="1">
    <source>
        <dbReference type="ARBA" id="ARBA00022452"/>
    </source>
</evidence>
<evidence type="ECO:0000313" key="8">
    <source>
        <dbReference type="Proteomes" id="UP001218638"/>
    </source>
</evidence>
<dbReference type="Pfam" id="PF03865">
    <property type="entry name" value="ShlB"/>
    <property type="match status" value="1"/>
</dbReference>
<dbReference type="InterPro" id="IPR013686">
    <property type="entry name" value="Polypept-transport_assoc_ShlB"/>
</dbReference>
<keyword evidence="8" id="KW-1185">Reference proteome</keyword>
<feature type="domain" description="Polypeptide-transport-associated ShlB-type" evidence="6">
    <location>
        <begin position="111"/>
        <end position="183"/>
    </location>
</feature>
<feature type="compositionally biased region" description="Polar residues" evidence="4">
    <location>
        <begin position="587"/>
        <end position="601"/>
    </location>
</feature>
<accession>A0AAF0CGC4</accession>
<name>A0AAF0CGC4_9BACT</name>
<feature type="region of interest" description="Disordered" evidence="4">
    <location>
        <begin position="587"/>
        <end position="612"/>
    </location>
</feature>
<sequence length="612" mass="66166">MNSMPTETSSCIAPAVDQPTRRKLVILVSALAGFGLPVAAQNLNEVMPQPVPSLVEPAADPMATSIGANASVDPAAGFLAQPGEAIIIDELKGVRVIADPSRLESASAARVDPIQIDGVPSLDHRSGHELLQLVLGRPASMESLNRLRDAIRLLLAQSGRAFSSVILPPQDITEGYLQIVVIESVVGEVRVEGSKHFSAQSYLSRLEQKTGEAVDGRALTAGIDRINQNSFRSAATRVEAGARPGTTDIVIQVKERFPWRFFTGYSNTGTQTTTEDRINAGVNWGNAFGRGHLATLQWTSDLKAKHSRALSANYTADLPHNHSLTFFGAYSEIESVPNGGLSQEGVSWQAGLNYDLPLPDYGKHYVQSLQFGADFKVSDNNLEFAVPPFVIPISDNLTHIAQIRASYRGTFTDKWGATSWGVKLTAAPGGLSSANDDEAFNGSRAMAQSSYVYGSVDVFREFNLDALLSGAKWTMRGEFQMSAGNLLGSEQFSAGGSGSVRGYEQGEVVGDNALFFSQEWHLPPFSVAKSLLKLEVRDALRLFAFHDYARVWNVDKLEGERPFSLHSVGVGLRYQLTQHGSLQASHGWQLRDSGSSDTGDNSRLHLSANLSF</sequence>
<dbReference type="GO" id="GO:0046819">
    <property type="term" value="P:protein secretion by the type V secretion system"/>
    <property type="evidence" value="ECO:0007669"/>
    <property type="project" value="TreeGrafter"/>
</dbReference>
<dbReference type="AlphaFoldDB" id="A0AAF0CGC4"/>
<evidence type="ECO:0000256" key="3">
    <source>
        <dbReference type="ARBA" id="ARBA00023237"/>
    </source>
</evidence>
<reference evidence="7" key="1">
    <citation type="submission" date="2023-03" db="EMBL/GenBank/DDBJ databases">
        <title>Lomoglobus Profundus gen. nov., sp. nov., a novel member of the phylum Verrucomicrobia, isolated from deep-marine sediment of South China Sea.</title>
        <authorList>
            <person name="Ahmad T."/>
            <person name="Ishaq S.E."/>
            <person name="Wang F."/>
        </authorList>
    </citation>
    <scope>NUCLEOTIDE SEQUENCE</scope>
    <source>
        <strain evidence="7">LMO-M01</strain>
    </source>
</reference>
<evidence type="ECO:0000259" key="5">
    <source>
        <dbReference type="Pfam" id="PF03865"/>
    </source>
</evidence>
<protein>
    <submittedName>
        <fullName evidence="7">ShlB/FhaC/HecB family hemolysin secretion/activation protein</fullName>
    </submittedName>
</protein>
<evidence type="ECO:0000256" key="4">
    <source>
        <dbReference type="SAM" id="MobiDB-lite"/>
    </source>
</evidence>
<evidence type="ECO:0000256" key="2">
    <source>
        <dbReference type="ARBA" id="ARBA00022692"/>
    </source>
</evidence>
<dbReference type="GO" id="GO:0098046">
    <property type="term" value="C:type V protein secretion system complex"/>
    <property type="evidence" value="ECO:0007669"/>
    <property type="project" value="TreeGrafter"/>
</dbReference>
<dbReference type="PANTHER" id="PTHR34597">
    <property type="entry name" value="SLR1661 PROTEIN"/>
    <property type="match status" value="1"/>
</dbReference>
<keyword evidence="2" id="KW-0812">Transmembrane</keyword>
<evidence type="ECO:0000313" key="7">
    <source>
        <dbReference type="EMBL" id="WED63422.1"/>
    </source>
</evidence>
<proteinExistence type="predicted"/>
<feature type="domain" description="Haemolysin activator HlyB C-terminal" evidence="5">
    <location>
        <begin position="245"/>
        <end position="573"/>
    </location>
</feature>
<dbReference type="PANTHER" id="PTHR34597:SF3">
    <property type="entry name" value="OUTER MEMBRANE TRANSPORTER CDIB"/>
    <property type="match status" value="1"/>
</dbReference>
<evidence type="ECO:0000259" key="6">
    <source>
        <dbReference type="Pfam" id="PF08479"/>
    </source>
</evidence>
<dbReference type="Pfam" id="PF08479">
    <property type="entry name" value="POTRA_2"/>
    <property type="match status" value="1"/>
</dbReference>
<keyword evidence="1" id="KW-1134">Transmembrane beta strand</keyword>
<keyword evidence="3" id="KW-0998">Cell outer membrane</keyword>
<dbReference type="RefSeq" id="WP_330932048.1">
    <property type="nucleotide sequence ID" value="NZ_CP119075.1"/>
</dbReference>